<sequence length="901" mass="104077">MFKWLSGRMHLEVTVALAIACLAGVVGAATLASLSPLDQYSPQHEGYPLEPREIPEHPNWKENEDDAGIDSMVQSAHFRNGMKIGNDFIATPEDRELNVDELAEENERTLSAEEDDFVGDDNFQDQGPGSVEVYKLDLARDKPLLSPPIPKMPFFRSKSKTPKKASFNETSWKPKNIPESKILNPKIFVEPPYEQFGIGGVPELQVGCEGLEASYRSKRSSERKEGRIRDENEMNPMSPVTALDLDLNYDSYEDEGYEDELVKIKMAESSTNSPSNKKNRGDIEPGLADLGGRRPRPENLPNRGDLGPVSGAFLESINAIDSKGTNAAQSQGAARTENPYNAPVSRQQGLSPVEGPSGYSGGSRKLLSVESDDEKDLLEEDYPKRVEREVLWGFDEDEGAITSKELEIRKRKKKENEFRKREHESRMEETALRHRENRTDHGPAREKKRLQTTGEVSNSRQTYDRALERQRRRHRDKAREREDQERRRASDRLSEEKRRREEEDARMEARRKWQEEKRGDEETRAQREGTTERGRVEEEERRRQEAESRKEGPSNLVRSASRESEERRERKLREYVRKNTPMIVDARRQKEKDRQEAEEQRLQEYIRRMQPVDVSGRDSSRLAQEYQERKRIADARTYQPNYPTNGRRSHGPSAPTNVPSRASSNQVQRRQEARRLEEERRRIERQRFLEENESRMARRREEARRRYEEDRKRLEAARAQEERRRQEGISERTVQGRGRGREPSEAPANSILTRGRSAQELGRRRLEDYESRVKEEIRMNSLPVRARVIIRPSTEAASNSPRISSRNNFENGIDFQGINPNRQGLEAARFPVPATIRPPVKSPSPCVWAILQCCPSNNRLTSCFESMGCPGVNWDPNPCRGSIIQDAHSEIMKFYELENRH</sequence>
<accession>A0AAJ7C7S1</accession>
<dbReference type="RefSeq" id="XP_015603855.1">
    <property type="nucleotide sequence ID" value="XM_015748369.2"/>
</dbReference>
<dbReference type="GeneID" id="107271863"/>
<dbReference type="AlphaFoldDB" id="A0AAJ7C7S1"/>
<feature type="region of interest" description="Disordered" evidence="1">
    <location>
        <begin position="402"/>
        <end position="678"/>
    </location>
</feature>
<feature type="compositionally biased region" description="Basic and acidic residues" evidence="1">
    <location>
        <begin position="560"/>
        <end position="577"/>
    </location>
</feature>
<feature type="compositionally biased region" description="Basic and acidic residues" evidence="1">
    <location>
        <begin position="585"/>
        <end position="607"/>
    </location>
</feature>
<organism evidence="2 3">
    <name type="scientific">Cephus cinctus</name>
    <name type="common">Wheat stem sawfly</name>
    <dbReference type="NCBI Taxonomy" id="211228"/>
    <lineage>
        <taxon>Eukaryota</taxon>
        <taxon>Metazoa</taxon>
        <taxon>Ecdysozoa</taxon>
        <taxon>Arthropoda</taxon>
        <taxon>Hexapoda</taxon>
        <taxon>Insecta</taxon>
        <taxon>Pterygota</taxon>
        <taxon>Neoptera</taxon>
        <taxon>Endopterygota</taxon>
        <taxon>Hymenoptera</taxon>
        <taxon>Cephoidea</taxon>
        <taxon>Cephidae</taxon>
        <taxon>Cephus</taxon>
    </lineage>
</organism>
<dbReference type="Proteomes" id="UP000694920">
    <property type="component" value="Unplaced"/>
</dbReference>
<dbReference type="KEGG" id="ccin:107271863"/>
<feature type="compositionally biased region" description="Polar residues" evidence="1">
    <location>
        <begin position="451"/>
        <end position="461"/>
    </location>
</feature>
<gene>
    <name evidence="3" type="primary">LOC107271863</name>
</gene>
<feature type="compositionally biased region" description="Polar residues" evidence="1">
    <location>
        <begin position="323"/>
        <end position="333"/>
    </location>
</feature>
<feature type="compositionally biased region" description="Basic and acidic residues" evidence="1">
    <location>
        <begin position="477"/>
        <end position="552"/>
    </location>
</feature>
<reference evidence="3" key="1">
    <citation type="submission" date="2025-08" db="UniProtKB">
        <authorList>
            <consortium name="RefSeq"/>
        </authorList>
    </citation>
    <scope>IDENTIFICATION</scope>
</reference>
<feature type="region of interest" description="Disordered" evidence="1">
    <location>
        <begin position="323"/>
        <end position="382"/>
    </location>
</feature>
<evidence type="ECO:0000313" key="3">
    <source>
        <dbReference type="RefSeq" id="XP_015603855.1"/>
    </source>
</evidence>
<feature type="compositionally biased region" description="Basic and acidic residues" evidence="1">
    <location>
        <begin position="694"/>
        <end position="730"/>
    </location>
</feature>
<feature type="compositionally biased region" description="Basic and acidic residues" evidence="1">
    <location>
        <begin position="219"/>
        <end position="232"/>
    </location>
</feature>
<feature type="compositionally biased region" description="Basic and acidic residues" evidence="1">
    <location>
        <begin position="669"/>
        <end position="678"/>
    </location>
</feature>
<proteinExistence type="predicted"/>
<feature type="compositionally biased region" description="Basic and acidic residues" evidence="1">
    <location>
        <begin position="615"/>
        <end position="634"/>
    </location>
</feature>
<feature type="compositionally biased region" description="Polar residues" evidence="1">
    <location>
        <begin position="654"/>
        <end position="667"/>
    </location>
</feature>
<feature type="compositionally biased region" description="Acidic residues" evidence="1">
    <location>
        <begin position="370"/>
        <end position="380"/>
    </location>
</feature>
<feature type="region of interest" description="Disordered" evidence="1">
    <location>
        <begin position="694"/>
        <end position="759"/>
    </location>
</feature>
<feature type="region of interest" description="Disordered" evidence="1">
    <location>
        <begin position="213"/>
        <end position="241"/>
    </location>
</feature>
<keyword evidence="2" id="KW-1185">Reference proteome</keyword>
<evidence type="ECO:0000313" key="2">
    <source>
        <dbReference type="Proteomes" id="UP000694920"/>
    </source>
</evidence>
<protein>
    <submittedName>
        <fullName evidence="3">Zinc finger CCCH domain-containing protein 13 isoform X1</fullName>
    </submittedName>
</protein>
<name>A0AAJ7C7S1_CEPCN</name>
<feature type="region of interest" description="Disordered" evidence="1">
    <location>
        <begin position="263"/>
        <end position="310"/>
    </location>
</feature>
<feature type="compositionally biased region" description="Basic and acidic residues" evidence="1">
    <location>
        <begin position="404"/>
        <end position="445"/>
    </location>
</feature>
<evidence type="ECO:0000256" key="1">
    <source>
        <dbReference type="SAM" id="MobiDB-lite"/>
    </source>
</evidence>